<gene>
    <name evidence="10" type="primary">yneE-1</name>
    <name evidence="10" type="ORF">GlitD10_1916</name>
</gene>
<evidence type="ECO:0000313" key="11">
    <source>
        <dbReference type="Proteomes" id="UP000180235"/>
    </source>
</evidence>
<dbReference type="Pfam" id="PF25539">
    <property type="entry name" value="Bestrophin_2"/>
    <property type="match status" value="1"/>
</dbReference>
<keyword evidence="6" id="KW-0406">Ion transport</keyword>
<dbReference type="GO" id="GO:0005886">
    <property type="term" value="C:plasma membrane"/>
    <property type="evidence" value="ECO:0007669"/>
    <property type="project" value="UniProtKB-SubCell"/>
</dbReference>
<evidence type="ECO:0000256" key="6">
    <source>
        <dbReference type="ARBA" id="ARBA00023065"/>
    </source>
</evidence>
<keyword evidence="4 9" id="KW-0812">Transmembrane</keyword>
<evidence type="ECO:0000256" key="4">
    <source>
        <dbReference type="ARBA" id="ARBA00022692"/>
    </source>
</evidence>
<keyword evidence="5 9" id="KW-1133">Transmembrane helix</keyword>
<keyword evidence="3" id="KW-1003">Cell membrane</keyword>
<keyword evidence="7 9" id="KW-0472">Membrane</keyword>
<dbReference type="EMBL" id="CP017675">
    <property type="protein sequence ID" value="APB34242.1"/>
    <property type="molecule type" value="Genomic_DNA"/>
</dbReference>
<name>A0A1J0AE74_9CYAN</name>
<feature type="transmembrane region" description="Helical" evidence="9">
    <location>
        <begin position="44"/>
        <end position="66"/>
    </location>
</feature>
<evidence type="ECO:0000256" key="5">
    <source>
        <dbReference type="ARBA" id="ARBA00022989"/>
    </source>
</evidence>
<dbReference type="OrthoDB" id="445589at2"/>
<evidence type="ECO:0000256" key="7">
    <source>
        <dbReference type="ARBA" id="ARBA00023136"/>
    </source>
</evidence>
<protein>
    <submittedName>
        <fullName evidence="10">Membrane protein</fullName>
    </submittedName>
</protein>
<feature type="transmembrane region" description="Helical" evidence="9">
    <location>
        <begin position="12"/>
        <end position="38"/>
    </location>
</feature>
<keyword evidence="11" id="KW-1185">Reference proteome</keyword>
<dbReference type="RefSeq" id="WP_071454716.1">
    <property type="nucleotide sequence ID" value="NZ_CP017675.1"/>
</dbReference>
<comment type="similarity">
    <text evidence="8">Belongs to the anion channel-forming bestrophin (TC 1.A.46) family.</text>
</comment>
<sequence length="308" mass="34957">MQLRQHWYDLTFTWRGSIVPTVLPRIILYSGIALVVVVTNSYTAGSVPFGLVTFTPDLVLGLLLVFRTNTAYDRFWEGRKAWGTMVNASRNLARQLLIMVDEHTPRDRTEKEQAVRLIIAYAITVKCHLRGQSPLAELQNLLPPDRLHLLGGMEHRPVGLAFWIGDYLRWQYQRQHLNAYQFTSLEQVLSQLVDALGVCERILRTPQPIAYSVHLRHILVLYCFFFPFRLVTQLGWGTIPATAIAAFVVLGIEEIALEIENPFGLDPNDLPLDQICGVIRHDVEGLIRLDSGHELTEVLLPTPKPMGT</sequence>
<dbReference type="PANTHER" id="PTHR33281">
    <property type="entry name" value="UPF0187 PROTEIN YNEE"/>
    <property type="match status" value="1"/>
</dbReference>
<accession>A0A1J0AE74</accession>
<comment type="subcellular location">
    <subcellularLocation>
        <location evidence="1">Cell membrane</location>
        <topology evidence="1">Multi-pass membrane protein</topology>
    </subcellularLocation>
</comment>
<dbReference type="AlphaFoldDB" id="A0A1J0AE74"/>
<evidence type="ECO:0000313" key="10">
    <source>
        <dbReference type="EMBL" id="APB34242.1"/>
    </source>
</evidence>
<evidence type="ECO:0000256" key="3">
    <source>
        <dbReference type="ARBA" id="ARBA00022475"/>
    </source>
</evidence>
<dbReference type="GO" id="GO:0005254">
    <property type="term" value="F:chloride channel activity"/>
    <property type="evidence" value="ECO:0007669"/>
    <property type="project" value="InterPro"/>
</dbReference>
<dbReference type="Proteomes" id="UP000180235">
    <property type="component" value="Chromosome"/>
</dbReference>
<proteinExistence type="inferred from homology"/>
<dbReference type="InterPro" id="IPR044669">
    <property type="entry name" value="YneE/VCCN1/2-like"/>
</dbReference>
<reference evidence="10 11" key="1">
    <citation type="submission" date="2016-10" db="EMBL/GenBank/DDBJ databases">
        <title>Description of Gloeomargarita lithophora gen. nov., sp. nov., a thylakoid-bearing basal-branching cyanobacterium with intracellular carbonates, and proposal for Gloeomargaritales ord. nov.</title>
        <authorList>
            <person name="Moreira D."/>
            <person name="Tavera R."/>
            <person name="Benzerara K."/>
            <person name="Skouri-Panet F."/>
            <person name="Couradeau E."/>
            <person name="Gerard E."/>
            <person name="Loussert C."/>
            <person name="Novelo E."/>
            <person name="Zivanovic Y."/>
            <person name="Lopez-Garcia P."/>
        </authorList>
    </citation>
    <scope>NUCLEOTIDE SEQUENCE [LARGE SCALE GENOMIC DNA]</scope>
    <source>
        <strain evidence="10 11">D10</strain>
    </source>
</reference>
<organism evidence="10 11">
    <name type="scientific">Gloeomargarita lithophora Alchichica-D10</name>
    <dbReference type="NCBI Taxonomy" id="1188229"/>
    <lineage>
        <taxon>Bacteria</taxon>
        <taxon>Bacillati</taxon>
        <taxon>Cyanobacteriota</taxon>
        <taxon>Cyanophyceae</taxon>
        <taxon>Gloeomargaritales</taxon>
        <taxon>Gloeomargaritaceae</taxon>
        <taxon>Gloeomargarita</taxon>
    </lineage>
</organism>
<evidence type="ECO:0000256" key="1">
    <source>
        <dbReference type="ARBA" id="ARBA00004651"/>
    </source>
</evidence>
<dbReference type="KEGG" id="glt:GlitD10_1916"/>
<dbReference type="PANTHER" id="PTHR33281:SF19">
    <property type="entry name" value="VOLTAGE-DEPENDENT ANION CHANNEL-FORMING PROTEIN YNEE"/>
    <property type="match status" value="1"/>
</dbReference>
<evidence type="ECO:0000256" key="8">
    <source>
        <dbReference type="ARBA" id="ARBA00034708"/>
    </source>
</evidence>
<evidence type="ECO:0000256" key="9">
    <source>
        <dbReference type="SAM" id="Phobius"/>
    </source>
</evidence>
<dbReference type="STRING" id="1188229.GlitD10_1916"/>
<keyword evidence="2" id="KW-0813">Transport</keyword>
<evidence type="ECO:0000256" key="2">
    <source>
        <dbReference type="ARBA" id="ARBA00022448"/>
    </source>
</evidence>